<dbReference type="Proteomes" id="UP001473302">
    <property type="component" value="Unassembled WGS sequence"/>
</dbReference>
<protein>
    <recommendedName>
        <fullName evidence="3">Oxidoreductase-like domain-containing protein</fullName>
    </recommendedName>
</protein>
<gene>
    <name evidence="4" type="ORF">MFLAVUS_004664</name>
</gene>
<dbReference type="EMBL" id="BAABUK010000009">
    <property type="protein sequence ID" value="GAA5811232.1"/>
    <property type="molecule type" value="Genomic_DNA"/>
</dbReference>
<dbReference type="InterPro" id="IPR019180">
    <property type="entry name" value="Oxidoreductase-like_N"/>
</dbReference>
<reference evidence="4 5" key="1">
    <citation type="submission" date="2024-04" db="EMBL/GenBank/DDBJ databases">
        <title>genome sequences of Mucor flavus KT1a and Helicostylum pulchrum KT1b strains isolated from the surface of a dry-aged beef.</title>
        <authorList>
            <person name="Toyotome T."/>
            <person name="Hosono M."/>
            <person name="Torimaru M."/>
            <person name="Fukuda K."/>
            <person name="Mikami N."/>
        </authorList>
    </citation>
    <scope>NUCLEOTIDE SEQUENCE [LARGE SCALE GENOMIC DNA]</scope>
    <source>
        <strain evidence="4 5">KT1a</strain>
    </source>
</reference>
<dbReference type="Pfam" id="PF10428">
    <property type="entry name" value="SOG2"/>
    <property type="match status" value="1"/>
</dbReference>
<dbReference type="Pfam" id="PF09791">
    <property type="entry name" value="Oxidored-like"/>
    <property type="match status" value="1"/>
</dbReference>
<dbReference type="InterPro" id="IPR039251">
    <property type="entry name" value="OXLD1"/>
</dbReference>
<keyword evidence="1" id="KW-0175">Coiled coil</keyword>
<proteinExistence type="predicted"/>
<accession>A0ABP9YWM4</accession>
<keyword evidence="5" id="KW-1185">Reference proteome</keyword>
<organism evidence="4 5">
    <name type="scientific">Mucor flavus</name>
    <dbReference type="NCBI Taxonomy" id="439312"/>
    <lineage>
        <taxon>Eukaryota</taxon>
        <taxon>Fungi</taxon>
        <taxon>Fungi incertae sedis</taxon>
        <taxon>Mucoromycota</taxon>
        <taxon>Mucoromycotina</taxon>
        <taxon>Mucoromycetes</taxon>
        <taxon>Mucorales</taxon>
        <taxon>Mucorineae</taxon>
        <taxon>Mucoraceae</taxon>
        <taxon>Mucor</taxon>
    </lineage>
</organism>
<evidence type="ECO:0000259" key="3">
    <source>
        <dbReference type="Pfam" id="PF09791"/>
    </source>
</evidence>
<comment type="caution">
    <text evidence="4">The sequence shown here is derived from an EMBL/GenBank/DDBJ whole genome shotgun (WGS) entry which is preliminary data.</text>
</comment>
<feature type="domain" description="Oxidoreductase-like" evidence="3">
    <location>
        <begin position="487"/>
        <end position="522"/>
    </location>
</feature>
<dbReference type="PANTHER" id="PTHR21193">
    <property type="entry name" value="OXIDOREDUCTASE-LIKE DOMAIN-CONTAINING PROTEIN 1"/>
    <property type="match status" value="1"/>
</dbReference>
<evidence type="ECO:0000313" key="4">
    <source>
        <dbReference type="EMBL" id="GAA5811232.1"/>
    </source>
</evidence>
<feature type="coiled-coil region" evidence="1">
    <location>
        <begin position="272"/>
        <end position="299"/>
    </location>
</feature>
<evidence type="ECO:0000256" key="1">
    <source>
        <dbReference type="SAM" id="Coils"/>
    </source>
</evidence>
<evidence type="ECO:0000256" key="2">
    <source>
        <dbReference type="SAM" id="MobiDB-lite"/>
    </source>
</evidence>
<dbReference type="PANTHER" id="PTHR21193:SF3">
    <property type="entry name" value="OXIDOREDUCTASE-LIKE DOMAIN-CONTAINING PROTEIN 1"/>
    <property type="match status" value="1"/>
</dbReference>
<name>A0ABP9YWM4_9FUNG</name>
<sequence>MKRNELPQRSVTLPPLNLSRLESSSTYTKSEIDTNETETTLYFQRAASNSSSSRQPNSKVMLHIIEASRTILFTSSSLQRTVGKCIGCTGNDSLHAAFSPTLHKSRSCTEKLMSILELMERKATTDVCQELIQAASSCIYILKELCWILRTRLSTLVQGLDSKFSRNLLMNLYSATVDIKDAWETIGPYLSIDPLGTLTSSTTTNRPSPRNRSPSDLNSANSPLMSPLASPSLSGDNTQLYHHLSNAVTGSLHVLTTLRQTIDETTTNSKTAPSLEKKLNELSRQAQNATDLCHRLDKNIESNMGNNKEDLLLLPTRQESSRRIWEDTSIYLKAIVSIMTFIRSISTEEDFVWPKSVKQGCLYVTRMTAEVAKLWNNYSTFAEDGFFLGRQERSASISEQNNIALSTSPATDIPMQRRNTQQVPNYDGWWTQILNRSIEPKKSISIEQVPVVTNRVPIAIPFEQIPEETVTLVPTTTTTVYLNGTPIKLPEKPSSPDNCCMSVWDMYGEDMEEYATHKTEIRNRFKEAGVALPKELEKNSQNDAMEEMDPSMKAFLDMEKKLKNM</sequence>
<evidence type="ECO:0000313" key="5">
    <source>
        <dbReference type="Proteomes" id="UP001473302"/>
    </source>
</evidence>
<feature type="region of interest" description="Disordered" evidence="2">
    <location>
        <begin position="197"/>
        <end position="233"/>
    </location>
</feature>
<dbReference type="InterPro" id="IPR019487">
    <property type="entry name" value="RAM_signalling_pathway_SOG2"/>
</dbReference>